<evidence type="ECO:0000313" key="1">
    <source>
        <dbReference type="EMBL" id="ORE10866.1"/>
    </source>
</evidence>
<gene>
    <name evidence="1" type="ORF">BCV72DRAFT_301406</name>
</gene>
<accession>A0A1X0RFU0</accession>
<organism evidence="1">
    <name type="scientific">Rhizopus microsporus var. microsporus</name>
    <dbReference type="NCBI Taxonomy" id="86635"/>
    <lineage>
        <taxon>Eukaryota</taxon>
        <taxon>Fungi</taxon>
        <taxon>Fungi incertae sedis</taxon>
        <taxon>Mucoromycota</taxon>
        <taxon>Mucoromycotina</taxon>
        <taxon>Mucoromycetes</taxon>
        <taxon>Mucorales</taxon>
        <taxon>Mucorineae</taxon>
        <taxon>Rhizopodaceae</taxon>
        <taxon>Rhizopus</taxon>
    </lineage>
</organism>
<reference evidence="1" key="1">
    <citation type="journal article" date="2016" name="Proc. Natl. Acad. Sci. U.S.A.">
        <title>Lipid metabolic changes in an early divergent fungus govern the establishment of a mutualistic symbiosis with endobacteria.</title>
        <authorList>
            <person name="Lastovetsky O.A."/>
            <person name="Gaspar M.L."/>
            <person name="Mondo S.J."/>
            <person name="LaButti K.M."/>
            <person name="Sandor L."/>
            <person name="Grigoriev I.V."/>
            <person name="Henry S.A."/>
            <person name="Pawlowska T.E."/>
        </authorList>
    </citation>
    <scope>NUCLEOTIDE SEQUENCE [LARGE SCALE GENOMIC DNA]</scope>
    <source>
        <strain evidence="1">ATCC 52814</strain>
    </source>
</reference>
<protein>
    <submittedName>
        <fullName evidence="1">Uncharacterized protein</fullName>
    </submittedName>
</protein>
<dbReference type="VEuPathDB" id="FungiDB:BCV72DRAFT_301406"/>
<sequence>MHFEGTVRADGVGVSIVKQKVDTPRKDAFSDRQRMETMDDPFVYLETLLTPEPLKNEYNSPEKKSTFRYTRNQRTVEAKLRRFHKLGQILISLRDRYTDQKDPRETLKKRMNKQQ</sequence>
<dbReference type="EMBL" id="KV921861">
    <property type="protein sequence ID" value="ORE10866.1"/>
    <property type="molecule type" value="Genomic_DNA"/>
</dbReference>
<dbReference type="Proteomes" id="UP000242414">
    <property type="component" value="Unassembled WGS sequence"/>
</dbReference>
<dbReference type="AlphaFoldDB" id="A0A1X0RFU0"/>
<proteinExistence type="predicted"/>
<name>A0A1X0RFU0_RHIZD</name>